<dbReference type="InterPro" id="IPR035976">
    <property type="entry name" value="Sushi/SCR/CCP_sf"/>
</dbReference>
<feature type="domain" description="Sushi" evidence="7">
    <location>
        <begin position="285"/>
        <end position="354"/>
    </location>
</feature>
<evidence type="ECO:0000313" key="8">
    <source>
        <dbReference type="Proteomes" id="UP000085678"/>
    </source>
</evidence>
<dbReference type="InterPro" id="IPR000436">
    <property type="entry name" value="Sushi_SCR_CCP_dom"/>
</dbReference>
<gene>
    <name evidence="9" type="primary">LOC106150673</name>
</gene>
<keyword evidence="2" id="KW-0677">Repeat</keyword>
<dbReference type="STRING" id="7574.A0A1S3GYV9"/>
<feature type="domain" description="Sushi" evidence="7">
    <location>
        <begin position="215"/>
        <end position="284"/>
    </location>
</feature>
<accession>A0A1S3GYV9</accession>
<dbReference type="Proteomes" id="UP000085678">
    <property type="component" value="Unplaced"/>
</dbReference>
<comment type="caution">
    <text evidence="5">Lacks conserved residue(s) required for the propagation of feature annotation.</text>
</comment>
<dbReference type="OrthoDB" id="9935125at2759"/>
<evidence type="ECO:0000256" key="1">
    <source>
        <dbReference type="ARBA" id="ARBA00022659"/>
    </source>
</evidence>
<keyword evidence="8" id="KW-1185">Reference proteome</keyword>
<dbReference type="RefSeq" id="XP_013379060.1">
    <property type="nucleotide sequence ID" value="XM_013523606.2"/>
</dbReference>
<dbReference type="AlphaFoldDB" id="A0A1S3GYV9"/>
<evidence type="ECO:0000259" key="7">
    <source>
        <dbReference type="PROSITE" id="PS50923"/>
    </source>
</evidence>
<sequence>MEWVKTAMLLMGCIHGIYGVAIMVDCPSFDRTAATLDKHWCKNDSTVTYTVARQNCEDICSVLAVPTLHTEISFHELINGIQRWIGIENNGSAWSGMDSGYNRWPGGVEPASNGQCQAATFTFRHGSPVTFSAHSCEDTFPYQCQQATAPCGASPNIAQATKVYSRCSSSCCFVGGQVNYTCQAGYQLTGFEGSITCNSDGNYSVDASVGTCVVLSCSNYTLNSNDHVTGNDTSGSYVYGTVIEFTCEDGYELVGGGGATTKLVRCSASGAGVDWDSTVPTCQAFSCSNYTLNSNNHVTGNDTSGSYVYGTVIEFTCEDGYELVGGGGATTKLVRCSASGARVDWDATVPTCQVPQPASTAVSNYPRNVFTCAIIILSNMLVYKQF</sequence>
<dbReference type="Gene3D" id="2.10.70.10">
    <property type="entry name" value="Complement Module, domain 1"/>
    <property type="match status" value="3"/>
</dbReference>
<feature type="chain" id="PRO_5010189743" evidence="6">
    <location>
        <begin position="20"/>
        <end position="386"/>
    </location>
</feature>
<proteinExistence type="predicted"/>
<evidence type="ECO:0000256" key="3">
    <source>
        <dbReference type="ARBA" id="ARBA00023157"/>
    </source>
</evidence>
<dbReference type="InterPro" id="IPR050350">
    <property type="entry name" value="Compl-Cell_Adhes-Reg"/>
</dbReference>
<dbReference type="InParanoid" id="A0A1S3GYV9"/>
<dbReference type="PROSITE" id="PS50923">
    <property type="entry name" value="SUSHI"/>
    <property type="match status" value="3"/>
</dbReference>
<dbReference type="InterPro" id="IPR016187">
    <property type="entry name" value="CTDL_fold"/>
</dbReference>
<keyword evidence="1 5" id="KW-0768">Sushi</keyword>
<keyword evidence="3" id="KW-1015">Disulfide bond</keyword>
<dbReference type="SMART" id="SM00032">
    <property type="entry name" value="CCP"/>
    <property type="match status" value="3"/>
</dbReference>
<dbReference type="Pfam" id="PF00084">
    <property type="entry name" value="Sushi"/>
    <property type="match status" value="2"/>
</dbReference>
<dbReference type="GeneID" id="106150673"/>
<keyword evidence="6" id="KW-0732">Signal</keyword>
<evidence type="ECO:0000313" key="9">
    <source>
        <dbReference type="RefSeq" id="XP_013379060.1"/>
    </source>
</evidence>
<dbReference type="PANTHER" id="PTHR19325">
    <property type="entry name" value="COMPLEMENT COMPONENT-RELATED SUSHI DOMAIN-CONTAINING"/>
    <property type="match status" value="1"/>
</dbReference>
<evidence type="ECO:0000256" key="5">
    <source>
        <dbReference type="PROSITE-ProRule" id="PRU00302"/>
    </source>
</evidence>
<feature type="signal peptide" evidence="6">
    <location>
        <begin position="1"/>
        <end position="19"/>
    </location>
</feature>
<organism evidence="8 9">
    <name type="scientific">Lingula anatina</name>
    <name type="common">Brachiopod</name>
    <name type="synonym">Lingula unguis</name>
    <dbReference type="NCBI Taxonomy" id="7574"/>
    <lineage>
        <taxon>Eukaryota</taxon>
        <taxon>Metazoa</taxon>
        <taxon>Spiralia</taxon>
        <taxon>Lophotrochozoa</taxon>
        <taxon>Brachiopoda</taxon>
        <taxon>Linguliformea</taxon>
        <taxon>Lingulata</taxon>
        <taxon>Lingulida</taxon>
        <taxon>Linguloidea</taxon>
        <taxon>Lingulidae</taxon>
        <taxon>Lingula</taxon>
    </lineage>
</organism>
<evidence type="ECO:0000256" key="2">
    <source>
        <dbReference type="ARBA" id="ARBA00022737"/>
    </source>
</evidence>
<dbReference type="PANTHER" id="PTHR19325:SF567">
    <property type="entry name" value="SUSHI, VON WILLEBRAND FACTOR TYPE A, EGF AND PENTRAXIN DOMAIN-CONTAINING PROTEIN 1-LIKE"/>
    <property type="match status" value="1"/>
</dbReference>
<evidence type="ECO:0000256" key="6">
    <source>
        <dbReference type="SAM" id="SignalP"/>
    </source>
</evidence>
<dbReference type="CDD" id="cd00033">
    <property type="entry name" value="CCP"/>
    <property type="match status" value="3"/>
</dbReference>
<reference evidence="9" key="1">
    <citation type="submission" date="2025-08" db="UniProtKB">
        <authorList>
            <consortium name="RefSeq"/>
        </authorList>
    </citation>
    <scope>IDENTIFICATION</scope>
    <source>
        <tissue evidence="9">Gonads</tissue>
    </source>
</reference>
<keyword evidence="4" id="KW-0325">Glycoprotein</keyword>
<dbReference type="SUPFAM" id="SSF56436">
    <property type="entry name" value="C-type lectin-like"/>
    <property type="match status" value="1"/>
</dbReference>
<name>A0A1S3GYV9_LINAN</name>
<protein>
    <submittedName>
        <fullName evidence="9">E-selectin-like</fullName>
    </submittedName>
</protein>
<evidence type="ECO:0000256" key="4">
    <source>
        <dbReference type="ARBA" id="ARBA00023180"/>
    </source>
</evidence>
<dbReference type="KEGG" id="lak:106150673"/>
<dbReference type="SUPFAM" id="SSF57535">
    <property type="entry name" value="Complement control module/SCR domain"/>
    <property type="match status" value="3"/>
</dbReference>
<feature type="domain" description="Sushi" evidence="7">
    <location>
        <begin position="149"/>
        <end position="214"/>
    </location>
</feature>